<dbReference type="AlphaFoldDB" id="A0A2P4PIW6"/>
<protein>
    <submittedName>
        <fullName evidence="2">Uncharacterized protein</fullName>
    </submittedName>
</protein>
<gene>
    <name evidence="2" type="ORF">GLOIN_2v1668068</name>
</gene>
<proteinExistence type="predicted"/>
<keyword evidence="1" id="KW-1133">Transmembrane helix</keyword>
<name>A0A2P4PIW6_RHIID</name>
<feature type="transmembrane region" description="Helical" evidence="1">
    <location>
        <begin position="6"/>
        <end position="35"/>
    </location>
</feature>
<keyword evidence="1" id="KW-0812">Transmembrane</keyword>
<dbReference type="Proteomes" id="UP000018888">
    <property type="component" value="Unassembled WGS sequence"/>
</dbReference>
<keyword evidence="1" id="KW-0472">Membrane</keyword>
<organism evidence="2 3">
    <name type="scientific">Rhizophagus irregularis (strain DAOM 181602 / DAOM 197198 / MUCL 43194)</name>
    <name type="common">Arbuscular mycorrhizal fungus</name>
    <name type="synonym">Glomus intraradices</name>
    <dbReference type="NCBI Taxonomy" id="747089"/>
    <lineage>
        <taxon>Eukaryota</taxon>
        <taxon>Fungi</taxon>
        <taxon>Fungi incertae sedis</taxon>
        <taxon>Mucoromycota</taxon>
        <taxon>Glomeromycotina</taxon>
        <taxon>Glomeromycetes</taxon>
        <taxon>Glomerales</taxon>
        <taxon>Glomeraceae</taxon>
        <taxon>Rhizophagus</taxon>
    </lineage>
</organism>
<sequence>MLVLSISYFISVCIFNFNCIYCSFMIILNVFIFFLKSFMIQYIDIILEIKCFF</sequence>
<evidence type="ECO:0000313" key="3">
    <source>
        <dbReference type="Proteomes" id="UP000018888"/>
    </source>
</evidence>
<evidence type="ECO:0000256" key="1">
    <source>
        <dbReference type="SAM" id="Phobius"/>
    </source>
</evidence>
<keyword evidence="3" id="KW-1185">Reference proteome</keyword>
<dbReference type="EMBL" id="AUPC02000217">
    <property type="protein sequence ID" value="POG65335.1"/>
    <property type="molecule type" value="Genomic_DNA"/>
</dbReference>
<reference evidence="2 3" key="2">
    <citation type="journal article" date="2018" name="New Phytol.">
        <title>High intraspecific genome diversity in the model arbuscular mycorrhizal symbiont Rhizophagus irregularis.</title>
        <authorList>
            <person name="Chen E.C.H."/>
            <person name="Morin E."/>
            <person name="Beaudet D."/>
            <person name="Noel J."/>
            <person name="Yildirir G."/>
            <person name="Ndikumana S."/>
            <person name="Charron P."/>
            <person name="St-Onge C."/>
            <person name="Giorgi J."/>
            <person name="Kruger M."/>
            <person name="Marton T."/>
            <person name="Ropars J."/>
            <person name="Grigoriev I.V."/>
            <person name="Hainaut M."/>
            <person name="Henrissat B."/>
            <person name="Roux C."/>
            <person name="Martin F."/>
            <person name="Corradi N."/>
        </authorList>
    </citation>
    <scope>NUCLEOTIDE SEQUENCE [LARGE SCALE GENOMIC DNA]</scope>
    <source>
        <strain evidence="2 3">DAOM 197198</strain>
    </source>
</reference>
<reference evidence="2 3" key="1">
    <citation type="journal article" date="2013" name="Proc. Natl. Acad. Sci. U.S.A.">
        <title>Genome of an arbuscular mycorrhizal fungus provides insight into the oldest plant symbiosis.</title>
        <authorList>
            <person name="Tisserant E."/>
            <person name="Malbreil M."/>
            <person name="Kuo A."/>
            <person name="Kohler A."/>
            <person name="Symeonidi A."/>
            <person name="Balestrini R."/>
            <person name="Charron P."/>
            <person name="Duensing N."/>
            <person name="Frei Dit Frey N."/>
            <person name="Gianinazzi-Pearson V."/>
            <person name="Gilbert L.B."/>
            <person name="Handa Y."/>
            <person name="Herr J.R."/>
            <person name="Hijri M."/>
            <person name="Koul R."/>
            <person name="Kawaguchi M."/>
            <person name="Krajinski F."/>
            <person name="Lammers P.J."/>
            <person name="Masclaux F.G."/>
            <person name="Murat C."/>
            <person name="Morin E."/>
            <person name="Ndikumana S."/>
            <person name="Pagni M."/>
            <person name="Petitpierre D."/>
            <person name="Requena N."/>
            <person name="Rosikiewicz P."/>
            <person name="Riley R."/>
            <person name="Saito K."/>
            <person name="San Clemente H."/>
            <person name="Shapiro H."/>
            <person name="van Tuinen D."/>
            <person name="Becard G."/>
            <person name="Bonfante P."/>
            <person name="Paszkowski U."/>
            <person name="Shachar-Hill Y.Y."/>
            <person name="Tuskan G.A."/>
            <person name="Young P.W."/>
            <person name="Sanders I.R."/>
            <person name="Henrissat B."/>
            <person name="Rensing S.A."/>
            <person name="Grigoriev I.V."/>
            <person name="Corradi N."/>
            <person name="Roux C."/>
            <person name="Martin F."/>
        </authorList>
    </citation>
    <scope>NUCLEOTIDE SEQUENCE [LARGE SCALE GENOMIC DNA]</scope>
    <source>
        <strain evidence="2 3">DAOM 197198</strain>
    </source>
</reference>
<comment type="caution">
    <text evidence="2">The sequence shown here is derived from an EMBL/GenBank/DDBJ whole genome shotgun (WGS) entry which is preliminary data.</text>
</comment>
<accession>A0A2P4PIW6</accession>
<evidence type="ECO:0000313" key="2">
    <source>
        <dbReference type="EMBL" id="POG65335.1"/>
    </source>
</evidence>